<evidence type="ECO:0000259" key="10">
    <source>
        <dbReference type="PROSITE" id="PS50111"/>
    </source>
</evidence>
<feature type="domain" description="Methyl-accepting transducer" evidence="10">
    <location>
        <begin position="403"/>
        <end position="632"/>
    </location>
</feature>
<dbReference type="AlphaFoldDB" id="A0A3B6VNU8"/>
<dbReference type="RefSeq" id="WP_015275023.1">
    <property type="nucleotide sequence ID" value="NC_019908.1"/>
</dbReference>
<dbReference type="GO" id="GO:0005886">
    <property type="term" value="C:plasma membrane"/>
    <property type="evidence" value="ECO:0007669"/>
    <property type="project" value="UniProtKB-SubCell"/>
</dbReference>
<feature type="transmembrane region" description="Helical" evidence="9">
    <location>
        <begin position="321"/>
        <end position="341"/>
    </location>
</feature>
<dbReference type="KEGG" id="bpip:BPP43_12165"/>
<dbReference type="Gene3D" id="1.10.287.950">
    <property type="entry name" value="Methyl-accepting chemotaxis protein"/>
    <property type="match status" value="1"/>
</dbReference>
<evidence type="ECO:0000313" key="11">
    <source>
        <dbReference type="EMBL" id="AGA67571.1"/>
    </source>
</evidence>
<dbReference type="GO" id="GO:0007165">
    <property type="term" value="P:signal transduction"/>
    <property type="evidence" value="ECO:0007669"/>
    <property type="project" value="UniProtKB-KW"/>
</dbReference>
<dbReference type="InterPro" id="IPR033479">
    <property type="entry name" value="dCache_1"/>
</dbReference>
<gene>
    <name evidence="11" type="ORF">BPP43_12165</name>
</gene>
<dbReference type="SMART" id="SM00283">
    <property type="entry name" value="MA"/>
    <property type="match status" value="1"/>
</dbReference>
<accession>A0A3B6VNU8</accession>
<keyword evidence="6 9" id="KW-0472">Membrane</keyword>
<keyword evidence="2" id="KW-1003">Cell membrane</keyword>
<comment type="subcellular location">
    <subcellularLocation>
        <location evidence="1">Cell membrane</location>
        <topology evidence="1">Multi-pass membrane protein</topology>
    </subcellularLocation>
</comment>
<dbReference type="Pfam" id="PF00015">
    <property type="entry name" value="MCPsignal"/>
    <property type="match status" value="1"/>
</dbReference>
<evidence type="ECO:0000256" key="9">
    <source>
        <dbReference type="SAM" id="Phobius"/>
    </source>
</evidence>
<evidence type="ECO:0000256" key="5">
    <source>
        <dbReference type="ARBA" id="ARBA00022989"/>
    </source>
</evidence>
<evidence type="ECO:0000256" key="4">
    <source>
        <dbReference type="ARBA" id="ARBA00022692"/>
    </source>
</evidence>
<evidence type="ECO:0000256" key="7">
    <source>
        <dbReference type="ARBA" id="ARBA00029447"/>
    </source>
</evidence>
<evidence type="ECO:0000256" key="3">
    <source>
        <dbReference type="ARBA" id="ARBA00022500"/>
    </source>
</evidence>
<keyword evidence="5 9" id="KW-1133">Transmembrane helix</keyword>
<dbReference type="SUPFAM" id="SSF58104">
    <property type="entry name" value="Methyl-accepting chemotaxis protein (MCP) signaling domain"/>
    <property type="match status" value="1"/>
</dbReference>
<keyword evidence="3" id="KW-0145">Chemotaxis</keyword>
<dbReference type="InterPro" id="IPR029151">
    <property type="entry name" value="Sensor-like_sf"/>
</dbReference>
<name>A0A3B6VNU8_BRAPL</name>
<dbReference type="FunFam" id="1.10.287.950:FF:000001">
    <property type="entry name" value="Methyl-accepting chemotaxis sensory transducer"/>
    <property type="match status" value="1"/>
</dbReference>
<keyword evidence="4 9" id="KW-0812">Transmembrane</keyword>
<evidence type="ECO:0000256" key="6">
    <source>
        <dbReference type="ARBA" id="ARBA00023136"/>
    </source>
</evidence>
<dbReference type="Pfam" id="PF02743">
    <property type="entry name" value="dCache_1"/>
    <property type="match status" value="1"/>
</dbReference>
<keyword evidence="12" id="KW-1185">Reference proteome</keyword>
<evidence type="ECO:0000256" key="8">
    <source>
        <dbReference type="PROSITE-ProRule" id="PRU00284"/>
    </source>
</evidence>
<dbReference type="EMBL" id="CP002873">
    <property type="protein sequence ID" value="AGA67571.1"/>
    <property type="molecule type" value="Genomic_DNA"/>
</dbReference>
<dbReference type="SUPFAM" id="SSF103190">
    <property type="entry name" value="Sensory domain-like"/>
    <property type="match status" value="1"/>
</dbReference>
<organism evidence="11 12">
    <name type="scientific">Brachyspira pilosicoli P43/6/78</name>
    <dbReference type="NCBI Taxonomy" id="1042417"/>
    <lineage>
        <taxon>Bacteria</taxon>
        <taxon>Pseudomonadati</taxon>
        <taxon>Spirochaetota</taxon>
        <taxon>Spirochaetia</taxon>
        <taxon>Brachyspirales</taxon>
        <taxon>Brachyspiraceae</taxon>
        <taxon>Brachyspira</taxon>
    </lineage>
</organism>
<evidence type="ECO:0000256" key="2">
    <source>
        <dbReference type="ARBA" id="ARBA00022475"/>
    </source>
</evidence>
<dbReference type="Proteomes" id="UP000010793">
    <property type="component" value="Chromosome"/>
</dbReference>
<sequence length="650" mass="72201">MKKISLRLKISFSILIPLVIMLVFANVVNIVYVRTASKGFVYQILNQSAAMEVESLKSIINDEADITVGFANTVAGFYKDGVSNRNFYEAAAYNFFGTLPKEVNKLLIAFEPNVFNDDNNYLTSEKYMQANGRFNYYVTRDGDNLIDGYSDNTIFQSDYYTSAVASKENYITDIYTSSSNNNKAMNFIWSIPIKADNRVIGVVAIDVSVESLYNLLSNIKLFEGTTTTLFDNKGLILYDSDKDYFIGKTLDEIYPYYQKFDMFNKVMKGENVIFQTYSQTVKENYTYSFTPVDVMPGKNWGLKITAPNRIIFKDSNEIRTIMIIISIVIVVLAFLIVPYIIGKTVSSIITVLAKDIVGMSTGDLTIEIPKGFENRKDEWGDIARGWDKAMLNFNKVVHTVRNSAEQVSTAANQVLSGNTDLSHRTESQAASLEETASSMNEMASAIKESAEGVARSTQMVAEAKDSLMKAGVIVEDSVEKMNDVYEASEKIINITKLIEDIAFQTNILALNASVEAARAGEQGRGFAVVASEVRNLAQNAQESVKNITALITDSTNKINLATRSVKESKEMFDDISQKMDDASAIMEKINIAAQEQGKGISQVNIAITQMDTSVQQNAALVEEATSASQSLLNEAEDLIKAIEYFKLKEE</sequence>
<keyword evidence="8" id="KW-0807">Transducer</keyword>
<evidence type="ECO:0000313" key="12">
    <source>
        <dbReference type="Proteomes" id="UP000010793"/>
    </source>
</evidence>
<dbReference type="InterPro" id="IPR051310">
    <property type="entry name" value="MCP_chemotaxis"/>
</dbReference>
<dbReference type="Gene3D" id="3.30.450.20">
    <property type="entry name" value="PAS domain"/>
    <property type="match status" value="2"/>
</dbReference>
<dbReference type="PROSITE" id="PS50111">
    <property type="entry name" value="CHEMOTAXIS_TRANSDUC_2"/>
    <property type="match status" value="1"/>
</dbReference>
<dbReference type="GO" id="GO:0006935">
    <property type="term" value="P:chemotaxis"/>
    <property type="evidence" value="ECO:0007669"/>
    <property type="project" value="UniProtKB-KW"/>
</dbReference>
<comment type="similarity">
    <text evidence="7">Belongs to the methyl-accepting chemotaxis (MCP) protein family.</text>
</comment>
<feature type="transmembrane region" description="Helical" evidence="9">
    <location>
        <begin position="12"/>
        <end position="33"/>
    </location>
</feature>
<dbReference type="CDD" id="cd11386">
    <property type="entry name" value="MCP_signal"/>
    <property type="match status" value="1"/>
</dbReference>
<dbReference type="InterPro" id="IPR004089">
    <property type="entry name" value="MCPsignal_dom"/>
</dbReference>
<dbReference type="CDD" id="cd12913">
    <property type="entry name" value="PDC1_MCP_like"/>
    <property type="match status" value="1"/>
</dbReference>
<dbReference type="PANTHER" id="PTHR43531:SF11">
    <property type="entry name" value="METHYL-ACCEPTING CHEMOTAXIS PROTEIN 3"/>
    <property type="match status" value="1"/>
</dbReference>
<proteinExistence type="inferred from homology"/>
<dbReference type="PANTHER" id="PTHR43531">
    <property type="entry name" value="PROTEIN ICFG"/>
    <property type="match status" value="1"/>
</dbReference>
<evidence type="ECO:0000256" key="1">
    <source>
        <dbReference type="ARBA" id="ARBA00004651"/>
    </source>
</evidence>
<reference evidence="11 12" key="1">
    <citation type="journal article" date="2013" name="Genome Announc.">
        <title>Complete Genome Sequence of the Porcine Strain Brachyspira pilosicoli P43/6/78(T.).</title>
        <authorList>
            <person name="Lin C."/>
            <person name="den Bakker H.C."/>
            <person name="Suzuki H."/>
            <person name="Lefebure T."/>
            <person name="Ponnala L."/>
            <person name="Sun Q."/>
            <person name="Stanhope M.J."/>
            <person name="Wiedmann M."/>
            <person name="Duhamel G.E."/>
        </authorList>
    </citation>
    <scope>NUCLEOTIDE SEQUENCE [LARGE SCALE GENOMIC DNA]</scope>
    <source>
        <strain evidence="11 12">P43/6/78</strain>
    </source>
</reference>
<protein>
    <submittedName>
        <fullName evidence="11">Putative methyl-accepting protein</fullName>
    </submittedName>
</protein>